<protein>
    <submittedName>
        <fullName evidence="1">Uncharacterized protein</fullName>
    </submittedName>
</protein>
<gene>
    <name evidence="1" type="ORF">OCTVUL_1B005507</name>
</gene>
<evidence type="ECO:0000313" key="2">
    <source>
        <dbReference type="Proteomes" id="UP001162480"/>
    </source>
</evidence>
<keyword evidence="2" id="KW-1185">Reference proteome</keyword>
<reference evidence="1" key="1">
    <citation type="submission" date="2023-08" db="EMBL/GenBank/DDBJ databases">
        <authorList>
            <person name="Alioto T."/>
            <person name="Alioto T."/>
            <person name="Gomez Garrido J."/>
        </authorList>
    </citation>
    <scope>NUCLEOTIDE SEQUENCE</scope>
</reference>
<name>A0AA36F2H3_OCTVU</name>
<dbReference type="Proteomes" id="UP001162480">
    <property type="component" value="Chromosome 5"/>
</dbReference>
<accession>A0AA36F2H3</accession>
<organism evidence="1 2">
    <name type="scientific">Octopus vulgaris</name>
    <name type="common">Common octopus</name>
    <dbReference type="NCBI Taxonomy" id="6645"/>
    <lineage>
        <taxon>Eukaryota</taxon>
        <taxon>Metazoa</taxon>
        <taxon>Spiralia</taxon>
        <taxon>Lophotrochozoa</taxon>
        <taxon>Mollusca</taxon>
        <taxon>Cephalopoda</taxon>
        <taxon>Coleoidea</taxon>
        <taxon>Octopodiformes</taxon>
        <taxon>Octopoda</taxon>
        <taxon>Incirrata</taxon>
        <taxon>Octopodidae</taxon>
        <taxon>Octopus</taxon>
    </lineage>
</organism>
<proteinExistence type="predicted"/>
<dbReference type="AlphaFoldDB" id="A0AA36F2H3"/>
<dbReference type="EMBL" id="OX597818">
    <property type="protein sequence ID" value="CAI9723261.1"/>
    <property type="molecule type" value="Genomic_DNA"/>
</dbReference>
<evidence type="ECO:0000313" key="1">
    <source>
        <dbReference type="EMBL" id="CAI9723261.1"/>
    </source>
</evidence>
<sequence length="397" mass="44287">MSFTMSTEKSYPISTKSRTYFAKVNEQIEIVYEFYYGEKLRDGNKIESVSGTSKAFMNKNFTLICEIGDSPEVRWYIRSTGLLLAKFVNCEKVPGSIQRLHSPVRISCNLISQKSTLELGPVNLKDGNFTIVCATKHHGSEFKVSTIDSRNLTIHDAGTITVTGENIATLLCPLEEGDTLSVWKGNGTVIEKSYSFTIPGRTYFAHVNGNVIVSCSFYDGDFLQQWVENGPIASCNEVHPLNHDGYKIEEVTCKGNVASMKVTLLKIKTLNFICYSNACVNTNLTLLPLYNDAGNLKPVGGTKPRMQKEFRLNCNIGSSPDVTWYYENGDVLMKYRDCTEIGGNSSRFAGRAQFTCEPVQKRSILTFVPILLKDGNFSIICMTNFHGSEYNIRTVGL</sequence>